<dbReference type="Gene3D" id="3.20.70.20">
    <property type="match status" value="1"/>
</dbReference>
<dbReference type="AlphaFoldDB" id="A0A645IMY5"/>
<dbReference type="PANTHER" id="PTHR43641">
    <property type="entry name" value="FORMATE ACETYLTRANSFERASE 3-RELATED"/>
    <property type="match status" value="1"/>
</dbReference>
<dbReference type="EMBL" id="VSSQ01118983">
    <property type="protein sequence ID" value="MPN52661.1"/>
    <property type="molecule type" value="Genomic_DNA"/>
</dbReference>
<dbReference type="SUPFAM" id="SSF51998">
    <property type="entry name" value="PFL-like glycyl radical enzymes"/>
    <property type="match status" value="1"/>
</dbReference>
<comment type="caution">
    <text evidence="3">The sequence shown here is derived from an EMBL/GenBank/DDBJ whole genome shotgun (WGS) entry which is preliminary data.</text>
</comment>
<dbReference type="PROSITE" id="PS00850">
    <property type="entry name" value="GLY_RADICAL_1"/>
    <property type="match status" value="1"/>
</dbReference>
<reference evidence="3" key="1">
    <citation type="submission" date="2019-08" db="EMBL/GenBank/DDBJ databases">
        <authorList>
            <person name="Kucharzyk K."/>
            <person name="Murdoch R.W."/>
            <person name="Higgins S."/>
            <person name="Loffler F."/>
        </authorList>
    </citation>
    <scope>NUCLEOTIDE SEQUENCE</scope>
</reference>
<sequence>MLSRPENREKLILLIRAFFNRLEGFHVQYNVVSRETLLDAQAHPEKHRDLIVRVAGYSAFFNALSRTTQDDIIARTEQEL</sequence>
<dbReference type="EC" id="4.3.99.4" evidence="3"/>
<dbReference type="InterPro" id="IPR019777">
    <property type="entry name" value="Form_AcTrfase_GR_CS"/>
</dbReference>
<keyword evidence="3" id="KW-0456">Lyase</keyword>
<dbReference type="GO" id="GO:0120525">
    <property type="term" value="F:choline trimethylamine lyase activity"/>
    <property type="evidence" value="ECO:0007669"/>
    <property type="project" value="UniProtKB-EC"/>
</dbReference>
<proteinExistence type="predicted"/>
<protein>
    <submittedName>
        <fullName evidence="3">Choline trimethylamine-lyase</fullName>
        <ecNumber evidence="3">4.3.99.4</ecNumber>
    </submittedName>
</protein>
<gene>
    <name evidence="3" type="primary">cutC_41</name>
    <name evidence="3" type="ORF">SDC9_200323</name>
</gene>
<dbReference type="GO" id="GO:0005829">
    <property type="term" value="C:cytosol"/>
    <property type="evidence" value="ECO:0007669"/>
    <property type="project" value="TreeGrafter"/>
</dbReference>
<dbReference type="PROSITE" id="PS51149">
    <property type="entry name" value="GLY_RADICAL_2"/>
    <property type="match status" value="1"/>
</dbReference>
<feature type="domain" description="Glycine radical" evidence="2">
    <location>
        <begin position="1"/>
        <end position="80"/>
    </location>
</feature>
<accession>A0A645IMY5</accession>
<dbReference type="Pfam" id="PF01228">
    <property type="entry name" value="Gly_radical"/>
    <property type="match status" value="1"/>
</dbReference>
<evidence type="ECO:0000313" key="3">
    <source>
        <dbReference type="EMBL" id="MPN52661.1"/>
    </source>
</evidence>
<keyword evidence="1" id="KW-0556">Organic radical</keyword>
<evidence type="ECO:0000259" key="2">
    <source>
        <dbReference type="PROSITE" id="PS51149"/>
    </source>
</evidence>
<dbReference type="PANTHER" id="PTHR43641:SF2">
    <property type="entry name" value="DEHYDRATASE YBIW-RELATED"/>
    <property type="match status" value="1"/>
</dbReference>
<name>A0A645IMY5_9ZZZZ</name>
<dbReference type="InterPro" id="IPR051215">
    <property type="entry name" value="GRE"/>
</dbReference>
<dbReference type="InterPro" id="IPR001150">
    <property type="entry name" value="Gly_radical"/>
</dbReference>
<organism evidence="3">
    <name type="scientific">bioreactor metagenome</name>
    <dbReference type="NCBI Taxonomy" id="1076179"/>
    <lineage>
        <taxon>unclassified sequences</taxon>
        <taxon>metagenomes</taxon>
        <taxon>ecological metagenomes</taxon>
    </lineage>
</organism>
<evidence type="ECO:0000256" key="1">
    <source>
        <dbReference type="ARBA" id="ARBA00022818"/>
    </source>
</evidence>